<reference evidence="4" key="1">
    <citation type="journal article" date="2012" name="Nat. Genet.">
        <title>Lifestyle transitions in plant pathogenic Colletotrichum fungi deciphered by genome and transcriptome analyses.</title>
        <authorList>
            <person name="O'Connell R.J."/>
            <person name="Thon M.R."/>
            <person name="Hacquard S."/>
            <person name="Amyotte S.G."/>
            <person name="Kleemann J."/>
            <person name="Torres M.F."/>
            <person name="Damm U."/>
            <person name="Buiate E.A."/>
            <person name="Epstein L."/>
            <person name="Alkan N."/>
            <person name="Altmueller J."/>
            <person name="Alvarado-Balderrama L."/>
            <person name="Bauser C.A."/>
            <person name="Becker C."/>
            <person name="Birren B.W."/>
            <person name="Chen Z."/>
            <person name="Choi J."/>
            <person name="Crouch J.A."/>
            <person name="Duvick J.P."/>
            <person name="Farman M.A."/>
            <person name="Gan P."/>
            <person name="Heiman D."/>
            <person name="Henrissat B."/>
            <person name="Howard R.J."/>
            <person name="Kabbage M."/>
            <person name="Koch C."/>
            <person name="Kracher B."/>
            <person name="Kubo Y."/>
            <person name="Law A.D."/>
            <person name="Lebrun M.-H."/>
            <person name="Lee Y.-H."/>
            <person name="Miyara I."/>
            <person name="Moore N."/>
            <person name="Neumann U."/>
            <person name="Nordstroem K."/>
            <person name="Panaccione D.G."/>
            <person name="Panstruga R."/>
            <person name="Place M."/>
            <person name="Proctor R.H."/>
            <person name="Prusky D."/>
            <person name="Rech G."/>
            <person name="Reinhardt R."/>
            <person name="Rollins J.A."/>
            <person name="Rounsley S."/>
            <person name="Schardl C.L."/>
            <person name="Schwartz D.C."/>
            <person name="Shenoy N."/>
            <person name="Shirasu K."/>
            <person name="Sikhakolli U.R."/>
            <person name="Stueber K."/>
            <person name="Sukno S.A."/>
            <person name="Sweigard J.A."/>
            <person name="Takano Y."/>
            <person name="Takahara H."/>
            <person name="Trail F."/>
            <person name="van der Does H.C."/>
            <person name="Voll L.M."/>
            <person name="Will I."/>
            <person name="Young S."/>
            <person name="Zeng Q."/>
            <person name="Zhang J."/>
            <person name="Zhou S."/>
            <person name="Dickman M.B."/>
            <person name="Schulze-Lefert P."/>
            <person name="Ver Loren van Themaat E."/>
            <person name="Ma L.-J."/>
            <person name="Vaillancourt L.J."/>
        </authorList>
    </citation>
    <scope>NUCLEOTIDE SEQUENCE [LARGE SCALE GENOMIC DNA]</scope>
    <source>
        <strain evidence="4">M1.001 / M2 / FGSC 10212</strain>
    </source>
</reference>
<dbReference type="HOGENOM" id="CLU_1610628_0_0_1"/>
<dbReference type="AlphaFoldDB" id="E3Q7L6"/>
<keyword evidence="4" id="KW-1185">Reference proteome</keyword>
<dbReference type="VEuPathDB" id="FungiDB:GLRG_02674"/>
<protein>
    <submittedName>
        <fullName evidence="3">Uncharacterized protein</fullName>
    </submittedName>
</protein>
<dbReference type="Proteomes" id="UP000008782">
    <property type="component" value="Unassembled WGS sequence"/>
</dbReference>
<proteinExistence type="predicted"/>
<keyword evidence="2" id="KW-0812">Transmembrane</keyword>
<feature type="region of interest" description="Disordered" evidence="1">
    <location>
        <begin position="113"/>
        <end position="147"/>
    </location>
</feature>
<evidence type="ECO:0000256" key="2">
    <source>
        <dbReference type="SAM" id="Phobius"/>
    </source>
</evidence>
<evidence type="ECO:0000313" key="3">
    <source>
        <dbReference type="EMBL" id="EFQ26854.1"/>
    </source>
</evidence>
<dbReference type="OrthoDB" id="5244249at2759"/>
<keyword evidence="2" id="KW-0472">Membrane</keyword>
<feature type="transmembrane region" description="Helical" evidence="2">
    <location>
        <begin position="77"/>
        <end position="100"/>
    </location>
</feature>
<dbReference type="RefSeq" id="XP_008090874.1">
    <property type="nucleotide sequence ID" value="XM_008092683.1"/>
</dbReference>
<evidence type="ECO:0000256" key="1">
    <source>
        <dbReference type="SAM" id="MobiDB-lite"/>
    </source>
</evidence>
<name>E3Q7L6_COLGM</name>
<organism evidence="4">
    <name type="scientific">Colletotrichum graminicola (strain M1.001 / M2 / FGSC 10212)</name>
    <name type="common">Maize anthracnose fungus</name>
    <name type="synonym">Glomerella graminicola</name>
    <dbReference type="NCBI Taxonomy" id="645133"/>
    <lineage>
        <taxon>Eukaryota</taxon>
        <taxon>Fungi</taxon>
        <taxon>Dikarya</taxon>
        <taxon>Ascomycota</taxon>
        <taxon>Pezizomycotina</taxon>
        <taxon>Sordariomycetes</taxon>
        <taxon>Hypocreomycetidae</taxon>
        <taxon>Glomerellales</taxon>
        <taxon>Glomerellaceae</taxon>
        <taxon>Colletotrichum</taxon>
        <taxon>Colletotrichum graminicola species complex</taxon>
    </lineage>
</organism>
<feature type="compositionally biased region" description="Low complexity" evidence="1">
    <location>
        <begin position="118"/>
        <end position="144"/>
    </location>
</feature>
<dbReference type="GeneID" id="24408039"/>
<gene>
    <name evidence="3" type="ORF">GLRG_02674</name>
</gene>
<sequence>MDDYSRGHLWAEHETNPAPEVMVHSAPEAVQIPLNNLPTRNDGADDARRVHPDGDVALPNHADQTSQSKLKRRSRLWTWKTIIGICIGLLILAIVIPVMVTVVASDRGHGPGNIETTASSPASQASSYFVTPTPSSATSYPSSTLNPVSKTPSIEVLLAIANLQQ</sequence>
<keyword evidence="2" id="KW-1133">Transmembrane helix</keyword>
<dbReference type="EMBL" id="GG697335">
    <property type="protein sequence ID" value="EFQ26854.1"/>
    <property type="molecule type" value="Genomic_DNA"/>
</dbReference>
<accession>E3Q7L6</accession>
<feature type="region of interest" description="Disordered" evidence="1">
    <location>
        <begin position="40"/>
        <end position="70"/>
    </location>
</feature>
<feature type="compositionally biased region" description="Basic and acidic residues" evidence="1">
    <location>
        <begin position="42"/>
        <end position="54"/>
    </location>
</feature>
<evidence type="ECO:0000313" key="4">
    <source>
        <dbReference type="Proteomes" id="UP000008782"/>
    </source>
</evidence>